<dbReference type="RefSeq" id="WP_042313672.1">
    <property type="nucleotide sequence ID" value="NZ_CP026111.1"/>
</dbReference>
<dbReference type="OrthoDB" id="8926609at2"/>
<protein>
    <submittedName>
        <fullName evidence="1">Uncharacterized protein</fullName>
    </submittedName>
</protein>
<dbReference type="AlphaFoldDB" id="A0A2I8EIS0"/>
<evidence type="ECO:0000313" key="1">
    <source>
        <dbReference type="EMBL" id="AUT59503.1"/>
    </source>
</evidence>
<gene>
    <name evidence="1" type="ORF">C2L65_07735</name>
</gene>
<dbReference type="KEGG" id="pter:C2L65_07735"/>
<reference evidence="1 2" key="1">
    <citation type="submission" date="2018-01" db="EMBL/GenBank/DDBJ databases">
        <title>Species boundaries and ecological features among Paraburkholderia terrae DSMZ17804T, P. hospita DSMZ17164T and P. caribensis DSMZ13236T.</title>
        <authorList>
            <person name="Pratama A.A."/>
        </authorList>
    </citation>
    <scope>NUCLEOTIDE SEQUENCE [LARGE SCALE GENOMIC DNA]</scope>
    <source>
        <strain evidence="1 2">DSM 17804</strain>
    </source>
</reference>
<organism evidence="1 2">
    <name type="scientific">Paraburkholderia terrae</name>
    <dbReference type="NCBI Taxonomy" id="311230"/>
    <lineage>
        <taxon>Bacteria</taxon>
        <taxon>Pseudomonadati</taxon>
        <taxon>Pseudomonadota</taxon>
        <taxon>Betaproteobacteria</taxon>
        <taxon>Burkholderiales</taxon>
        <taxon>Burkholderiaceae</taxon>
        <taxon>Paraburkholderia</taxon>
    </lineage>
</organism>
<name>A0A2I8EIS0_9BURK</name>
<accession>A0A2I8EIS0</accession>
<dbReference type="EMBL" id="CP026111">
    <property type="protein sequence ID" value="AUT59503.1"/>
    <property type="molecule type" value="Genomic_DNA"/>
</dbReference>
<sequence>MAVGNTSLRFQVEKLIGTTRGHTARVRLLERSRVGNVRRVCIQIERYDGSFSLFFFRHADHTWHVFPPDGRRLEMGTGLWAA</sequence>
<proteinExistence type="predicted"/>
<dbReference type="Proteomes" id="UP000243502">
    <property type="component" value="Chromosome 1"/>
</dbReference>
<evidence type="ECO:0000313" key="2">
    <source>
        <dbReference type="Proteomes" id="UP000243502"/>
    </source>
</evidence>